<dbReference type="Pfam" id="PF08238">
    <property type="entry name" value="Sel1"/>
    <property type="match status" value="2"/>
</dbReference>
<dbReference type="SUPFAM" id="SSF81901">
    <property type="entry name" value="HCP-like"/>
    <property type="match status" value="1"/>
</dbReference>
<sequence>MGQQYENISFLGIPNPIYNAKKCIYWYTKACNQRHAEACNNLSNFYAKGEGCQQNFDFSMELLKRSAELGSVLGKKNYKRELKRIFK</sequence>
<protein>
    <recommendedName>
        <fullName evidence="3">Sel1 repeat protein</fullName>
    </recommendedName>
</protein>
<dbReference type="EMBL" id="MPPL01000001">
    <property type="protein sequence ID" value="OKS87727.1"/>
    <property type="molecule type" value="Genomic_DNA"/>
</dbReference>
<accession>A0A1Q6A131</accession>
<gene>
    <name evidence="1" type="ORF">RG47T_3189</name>
</gene>
<evidence type="ECO:0008006" key="3">
    <source>
        <dbReference type="Google" id="ProtNLM"/>
    </source>
</evidence>
<organism evidence="1 2">
    <name type="scientific">Mucilaginibacter polytrichastri</name>
    <dbReference type="NCBI Taxonomy" id="1302689"/>
    <lineage>
        <taxon>Bacteria</taxon>
        <taxon>Pseudomonadati</taxon>
        <taxon>Bacteroidota</taxon>
        <taxon>Sphingobacteriia</taxon>
        <taxon>Sphingobacteriales</taxon>
        <taxon>Sphingobacteriaceae</taxon>
        <taxon>Mucilaginibacter</taxon>
    </lineage>
</organism>
<evidence type="ECO:0000313" key="1">
    <source>
        <dbReference type="EMBL" id="OKS87727.1"/>
    </source>
</evidence>
<dbReference type="InterPro" id="IPR006597">
    <property type="entry name" value="Sel1-like"/>
</dbReference>
<comment type="caution">
    <text evidence="1">The sequence shown here is derived from an EMBL/GenBank/DDBJ whole genome shotgun (WGS) entry which is preliminary data.</text>
</comment>
<reference evidence="1 2" key="1">
    <citation type="submission" date="2016-11" db="EMBL/GenBank/DDBJ databases">
        <title>Whole Genome Sequencing of Mucilaginibacter polytrichastri RG4-7(T) isolated from the moss sample.</title>
        <authorList>
            <person name="Li Y."/>
        </authorList>
    </citation>
    <scope>NUCLEOTIDE SEQUENCE [LARGE SCALE GENOMIC DNA]</scope>
    <source>
        <strain evidence="1 2">RG4-7</strain>
    </source>
</reference>
<evidence type="ECO:0000313" key="2">
    <source>
        <dbReference type="Proteomes" id="UP000186720"/>
    </source>
</evidence>
<keyword evidence="2" id="KW-1185">Reference proteome</keyword>
<dbReference type="Proteomes" id="UP000186720">
    <property type="component" value="Unassembled WGS sequence"/>
</dbReference>
<dbReference type="SMART" id="SM00671">
    <property type="entry name" value="SEL1"/>
    <property type="match status" value="1"/>
</dbReference>
<proteinExistence type="predicted"/>
<dbReference type="InterPro" id="IPR011990">
    <property type="entry name" value="TPR-like_helical_dom_sf"/>
</dbReference>
<dbReference type="STRING" id="1302689.RG47T_3189"/>
<dbReference type="AlphaFoldDB" id="A0A1Q6A131"/>
<name>A0A1Q6A131_9SPHI</name>
<dbReference type="Gene3D" id="1.25.40.10">
    <property type="entry name" value="Tetratricopeptide repeat domain"/>
    <property type="match status" value="1"/>
</dbReference>